<proteinExistence type="predicted"/>
<dbReference type="Gene3D" id="3.30.950.30">
    <property type="entry name" value="Schlafen, AAA domain"/>
    <property type="match status" value="1"/>
</dbReference>
<dbReference type="Gene3D" id="1.10.10.10">
    <property type="entry name" value="Winged helix-like DNA-binding domain superfamily/Winged helix DNA-binding domain"/>
    <property type="match status" value="1"/>
</dbReference>
<keyword evidence="3" id="KW-1185">Reference proteome</keyword>
<dbReference type="InterPro" id="IPR038475">
    <property type="entry name" value="RecG_C_sf"/>
</dbReference>
<name>A0ABV6KUQ3_9BACI</name>
<dbReference type="InterPro" id="IPR007421">
    <property type="entry name" value="Schlafen_AlbA_2_dom"/>
</dbReference>
<evidence type="ECO:0000259" key="1">
    <source>
        <dbReference type="Pfam" id="PF04326"/>
    </source>
</evidence>
<protein>
    <submittedName>
        <fullName evidence="2">RNA-binding domain-containing protein</fullName>
    </submittedName>
</protein>
<gene>
    <name evidence="2" type="ORF">ACFFHF_10210</name>
</gene>
<dbReference type="PANTHER" id="PTHR30595">
    <property type="entry name" value="GLPR-RELATED TRANSCRIPTIONAL REPRESSOR"/>
    <property type="match status" value="1"/>
</dbReference>
<dbReference type="Pfam" id="PF13749">
    <property type="entry name" value="HATPase_c_4"/>
    <property type="match status" value="1"/>
</dbReference>
<dbReference type="InterPro" id="IPR038461">
    <property type="entry name" value="Schlafen_AlbA_2_dom_sf"/>
</dbReference>
<evidence type="ECO:0000313" key="3">
    <source>
        <dbReference type="Proteomes" id="UP001589738"/>
    </source>
</evidence>
<organism evidence="2 3">
    <name type="scientific">Robertmurraya beringensis</name>
    <dbReference type="NCBI Taxonomy" id="641660"/>
    <lineage>
        <taxon>Bacteria</taxon>
        <taxon>Bacillati</taxon>
        <taxon>Bacillota</taxon>
        <taxon>Bacilli</taxon>
        <taxon>Bacillales</taxon>
        <taxon>Bacillaceae</taxon>
        <taxon>Robertmurraya</taxon>
    </lineage>
</organism>
<comment type="caution">
    <text evidence="2">The sequence shown here is derived from an EMBL/GenBank/DDBJ whole genome shotgun (WGS) entry which is preliminary data.</text>
</comment>
<dbReference type="Proteomes" id="UP001589738">
    <property type="component" value="Unassembled WGS sequence"/>
</dbReference>
<sequence length="547" mass="62544">MDIKDVIARGENKVVEFKSWVKIPNKKELMEILTNETVGFSNAEGGIILVGVEDNGEITGCQDYDEQSIIESIYDRTVPKVFTDIENITIDGKEILKIIVPKAPETVATSRGTVYKRLGKNTKPFYPGEYQSNIIQGFKGDFSAKILKDTSEFDIDFHEVESLKLKIKSRDKDSTLYQEDDLSFLRDLRLIEDNSDGVRLTIAGLLFVGKKESIVRHLPQAEIILLTYNNDGQTEYNKRLELKVPLISAVDRIQQIFEDRNSIQNIQMGLFKLEVYDYPTNVFQEALLNAIAHRDYESTSSIIIKYYPSEIIIENPGSFPLGIDSNNIITHPSAPRNKLIAETLQRLKYVQRSGQGVDIIFKDMLSLGKSAPEYKLYTEAVSLTLRSSLEDIEFLRFINKETEENGDFSVSEICILKYVKMNKIISLSKAAEVAQITTQSATNVLNVLCKKKNILQRENRNRYMFTHRVYESFDDNIEYTKDKDFDEIQAKTMIIDYLSKNTFMTRADVERLCGFSSTSSKRILKKLREDGTLILEGKSRSSIYKLK</sequence>
<dbReference type="EMBL" id="JBHLUU010000030">
    <property type="protein sequence ID" value="MFC0475618.1"/>
    <property type="molecule type" value="Genomic_DNA"/>
</dbReference>
<reference evidence="2 3" key="1">
    <citation type="submission" date="2024-09" db="EMBL/GenBank/DDBJ databases">
        <authorList>
            <person name="Sun Q."/>
            <person name="Mori K."/>
        </authorList>
    </citation>
    <scope>NUCLEOTIDE SEQUENCE [LARGE SCALE GENOMIC DNA]</scope>
    <source>
        <strain evidence="2 3">CGMCC 1.9126</strain>
    </source>
</reference>
<dbReference type="Pfam" id="PF04326">
    <property type="entry name" value="SLFN_AlbA_2"/>
    <property type="match status" value="1"/>
</dbReference>
<dbReference type="InterPro" id="IPR036388">
    <property type="entry name" value="WH-like_DNA-bd_sf"/>
</dbReference>
<dbReference type="Gene3D" id="3.30.565.60">
    <property type="match status" value="1"/>
</dbReference>
<evidence type="ECO:0000313" key="2">
    <source>
        <dbReference type="EMBL" id="MFC0475618.1"/>
    </source>
</evidence>
<feature type="domain" description="Schlafen AlbA-2" evidence="1">
    <location>
        <begin position="11"/>
        <end position="124"/>
    </location>
</feature>
<dbReference type="RefSeq" id="WP_340902047.1">
    <property type="nucleotide sequence ID" value="NZ_JBHLUU010000030.1"/>
</dbReference>
<accession>A0ABV6KUQ3</accession>
<dbReference type="PANTHER" id="PTHR30595:SF6">
    <property type="entry name" value="SCHLAFEN ALBA-2 DOMAIN-CONTAINING PROTEIN"/>
    <property type="match status" value="1"/>
</dbReference>